<name>A0A2H4HID4_ENTFL</name>
<organism evidence="1">
    <name type="scientific">Enterococcus faecalis</name>
    <name type="common">Streptococcus faecalis</name>
    <dbReference type="NCBI Taxonomy" id="1351"/>
    <lineage>
        <taxon>Bacteria</taxon>
        <taxon>Bacillati</taxon>
        <taxon>Bacillota</taxon>
        <taxon>Bacilli</taxon>
        <taxon>Lactobacillales</taxon>
        <taxon>Enterococcaceae</taxon>
        <taxon>Enterococcus</taxon>
    </lineage>
</organism>
<sequence length="84" mass="9797">MYNVGDQIDEIVKIGNVKLVKSKYYISETEIIFNTESGCILIWKLPFPKDETTLKKINTLKIRYCIHEIIDKNTYVINQVKVMG</sequence>
<evidence type="ECO:0000313" key="1">
    <source>
        <dbReference type="EMBL" id="ARQ19195.1"/>
    </source>
</evidence>
<geneLocation type="plasmid" evidence="1">
    <name>pJH-T4</name>
</geneLocation>
<keyword evidence="1" id="KW-0614">Plasmid</keyword>
<reference evidence="1" key="1">
    <citation type="submission" date="2016-12" db="EMBL/GenBank/DDBJ databases">
        <title>Genetic characterization of cointegrate plasmids responsible for the mobilization of pRUM-like and pLAG, via pHTbeta, from Enterococcus faecium to E. faecalis.</title>
        <authorList>
            <person name="Di Sante L."/>
            <person name="Morroni G."/>
            <person name="Vignaroli C."/>
            <person name="Brenciani A."/>
        </authorList>
    </citation>
    <scope>NUCLEOTIDE SEQUENCE</scope>
    <source>
        <strain evidence="1">Transconjugant T4</strain>
        <plasmid evidence="1">pJH-T4</plasmid>
    </source>
</reference>
<dbReference type="RefSeq" id="WP_002311827.1">
    <property type="nucleotide sequence ID" value="NZ_KY290886.1"/>
</dbReference>
<dbReference type="AlphaFoldDB" id="A0A2H4HID4"/>
<accession>A0A2H4HID4</accession>
<proteinExistence type="predicted"/>
<protein>
    <submittedName>
        <fullName evidence="1">Uncharacterized protein</fullName>
    </submittedName>
</protein>
<dbReference type="EMBL" id="KY290886">
    <property type="protein sequence ID" value="ARQ19195.1"/>
    <property type="molecule type" value="Genomic_DNA"/>
</dbReference>